<protein>
    <submittedName>
        <fullName evidence="1">Uncharacterized protein</fullName>
    </submittedName>
</protein>
<comment type="caution">
    <text evidence="1">The sequence shown here is derived from an EMBL/GenBank/DDBJ whole genome shotgun (WGS) entry which is preliminary data.</text>
</comment>
<feature type="non-terminal residue" evidence="1">
    <location>
        <position position="42"/>
    </location>
</feature>
<dbReference type="Proteomes" id="UP000265520">
    <property type="component" value="Unassembled WGS sequence"/>
</dbReference>
<organism evidence="1 2">
    <name type="scientific">Trifolium medium</name>
    <dbReference type="NCBI Taxonomy" id="97028"/>
    <lineage>
        <taxon>Eukaryota</taxon>
        <taxon>Viridiplantae</taxon>
        <taxon>Streptophyta</taxon>
        <taxon>Embryophyta</taxon>
        <taxon>Tracheophyta</taxon>
        <taxon>Spermatophyta</taxon>
        <taxon>Magnoliopsida</taxon>
        <taxon>eudicotyledons</taxon>
        <taxon>Gunneridae</taxon>
        <taxon>Pentapetalae</taxon>
        <taxon>rosids</taxon>
        <taxon>fabids</taxon>
        <taxon>Fabales</taxon>
        <taxon>Fabaceae</taxon>
        <taxon>Papilionoideae</taxon>
        <taxon>50 kb inversion clade</taxon>
        <taxon>NPAAA clade</taxon>
        <taxon>Hologalegina</taxon>
        <taxon>IRL clade</taxon>
        <taxon>Trifolieae</taxon>
        <taxon>Trifolium</taxon>
    </lineage>
</organism>
<evidence type="ECO:0000313" key="2">
    <source>
        <dbReference type="Proteomes" id="UP000265520"/>
    </source>
</evidence>
<sequence length="42" mass="4618">MNISNDPGLLRSGYEMVGFCHGGETANEPRDVEVVRGGRLRK</sequence>
<proteinExistence type="predicted"/>
<name>A0A392SZ20_9FABA</name>
<keyword evidence="2" id="KW-1185">Reference proteome</keyword>
<reference evidence="1 2" key="1">
    <citation type="journal article" date="2018" name="Front. Plant Sci.">
        <title>Red Clover (Trifolium pratense) and Zigzag Clover (T. medium) - A Picture of Genomic Similarities and Differences.</title>
        <authorList>
            <person name="Dluhosova J."/>
            <person name="Istvanek J."/>
            <person name="Nedelnik J."/>
            <person name="Repkova J."/>
        </authorList>
    </citation>
    <scope>NUCLEOTIDE SEQUENCE [LARGE SCALE GENOMIC DNA]</scope>
    <source>
        <strain evidence="2">cv. 10/8</strain>
        <tissue evidence="1">Leaf</tissue>
    </source>
</reference>
<dbReference type="EMBL" id="LXQA010474062">
    <property type="protein sequence ID" value="MCI54093.1"/>
    <property type="molecule type" value="Genomic_DNA"/>
</dbReference>
<accession>A0A392SZ20</accession>
<dbReference type="AlphaFoldDB" id="A0A392SZ20"/>
<evidence type="ECO:0000313" key="1">
    <source>
        <dbReference type="EMBL" id="MCI54093.1"/>
    </source>
</evidence>